<feature type="domain" description="Calcineurin-like phosphoesterase" evidence="1">
    <location>
        <begin position="1"/>
        <end position="208"/>
    </location>
</feature>
<dbReference type="PANTHER" id="PTHR42850:SF4">
    <property type="entry name" value="ZINC-DEPENDENT ENDOPOLYPHOSPHATASE"/>
    <property type="match status" value="1"/>
</dbReference>
<protein>
    <submittedName>
        <fullName evidence="2">Metallophosphoesterase</fullName>
    </submittedName>
</protein>
<dbReference type="Gene3D" id="3.60.21.10">
    <property type="match status" value="1"/>
</dbReference>
<evidence type="ECO:0000259" key="1">
    <source>
        <dbReference type="Pfam" id="PF00149"/>
    </source>
</evidence>
<sequence length="246" mass="27161">MRRYALGDIHGHPDALRRAHALIAADMARTGEPAPVVHLGDLTDRGPASREVMDYLIAGPKQGGPWIVLRGNHDFMFRLFLDDPTARDPGLNPAYTWLHDRLGGRETLASYGVDVSDHRSVAEVWAEARARVPLSHRVFLDNLPLLHRSEQAVFVHAGLRPGVPLIAQEPTDLMWIRDGWLDDPRDHGLLVVHGHTALDAPHHHGNRVNLDGGAGYGRPLVPAVVEGRDVWLLTPEGRVPLRPPEG</sequence>
<gene>
    <name evidence="2" type="ORF">ACFPOC_08480</name>
</gene>
<organism evidence="2 3">
    <name type="scientific">Rubellimicrobium aerolatum</name>
    <dbReference type="NCBI Taxonomy" id="490979"/>
    <lineage>
        <taxon>Bacteria</taxon>
        <taxon>Pseudomonadati</taxon>
        <taxon>Pseudomonadota</taxon>
        <taxon>Alphaproteobacteria</taxon>
        <taxon>Rhodobacterales</taxon>
        <taxon>Roseobacteraceae</taxon>
        <taxon>Rubellimicrobium</taxon>
    </lineage>
</organism>
<dbReference type="RefSeq" id="WP_209840112.1">
    <property type="nucleotide sequence ID" value="NZ_JAGGJP010000006.1"/>
</dbReference>
<dbReference type="InterPro" id="IPR029052">
    <property type="entry name" value="Metallo-depent_PP-like"/>
</dbReference>
<reference evidence="3" key="1">
    <citation type="journal article" date="2019" name="Int. J. Syst. Evol. Microbiol.">
        <title>The Global Catalogue of Microorganisms (GCM) 10K type strain sequencing project: providing services to taxonomists for standard genome sequencing and annotation.</title>
        <authorList>
            <consortium name="The Broad Institute Genomics Platform"/>
            <consortium name="The Broad Institute Genome Sequencing Center for Infectious Disease"/>
            <person name="Wu L."/>
            <person name="Ma J."/>
        </authorList>
    </citation>
    <scope>NUCLEOTIDE SEQUENCE [LARGE SCALE GENOMIC DNA]</scope>
    <source>
        <strain evidence="3">KACC 11588</strain>
    </source>
</reference>
<evidence type="ECO:0000313" key="3">
    <source>
        <dbReference type="Proteomes" id="UP001596056"/>
    </source>
</evidence>
<dbReference type="EMBL" id="JBHSNA010000005">
    <property type="protein sequence ID" value="MFC5566455.1"/>
    <property type="molecule type" value="Genomic_DNA"/>
</dbReference>
<accession>A0ABW0SC46</accession>
<proteinExistence type="predicted"/>
<dbReference type="SUPFAM" id="SSF56300">
    <property type="entry name" value="Metallo-dependent phosphatases"/>
    <property type="match status" value="1"/>
</dbReference>
<comment type="caution">
    <text evidence="2">The sequence shown here is derived from an EMBL/GenBank/DDBJ whole genome shotgun (WGS) entry which is preliminary data.</text>
</comment>
<dbReference type="PANTHER" id="PTHR42850">
    <property type="entry name" value="METALLOPHOSPHOESTERASE"/>
    <property type="match status" value="1"/>
</dbReference>
<dbReference type="Proteomes" id="UP001596056">
    <property type="component" value="Unassembled WGS sequence"/>
</dbReference>
<name>A0ABW0SC46_9RHOB</name>
<evidence type="ECO:0000313" key="2">
    <source>
        <dbReference type="EMBL" id="MFC5566455.1"/>
    </source>
</evidence>
<dbReference type="InterPro" id="IPR050126">
    <property type="entry name" value="Ap4A_hydrolase"/>
</dbReference>
<dbReference type="InterPro" id="IPR004843">
    <property type="entry name" value="Calcineurin-like_PHP"/>
</dbReference>
<keyword evidence="3" id="KW-1185">Reference proteome</keyword>
<dbReference type="Pfam" id="PF00149">
    <property type="entry name" value="Metallophos"/>
    <property type="match status" value="1"/>
</dbReference>